<dbReference type="GO" id="GO:0016020">
    <property type="term" value="C:membrane"/>
    <property type="evidence" value="ECO:0007669"/>
    <property type="project" value="UniProtKB-SubCell"/>
</dbReference>
<dbReference type="PANTHER" id="PTHR43840:SF15">
    <property type="entry name" value="MITOCHONDRIAL METAL TRANSPORTER 1-RELATED"/>
    <property type="match status" value="1"/>
</dbReference>
<evidence type="ECO:0000256" key="2">
    <source>
        <dbReference type="ARBA" id="ARBA00008114"/>
    </source>
</evidence>
<dbReference type="InterPro" id="IPR027469">
    <property type="entry name" value="Cation_efflux_TMD_sf"/>
</dbReference>
<comment type="subcellular location">
    <subcellularLocation>
        <location evidence="1">Membrane</location>
        <topology evidence="1">Multi-pass membrane protein</topology>
    </subcellularLocation>
</comment>
<dbReference type="STRING" id="1842532.A7E78_13020"/>
<dbReference type="InterPro" id="IPR002524">
    <property type="entry name" value="Cation_efflux"/>
</dbReference>
<dbReference type="EMBL" id="CP015519">
    <property type="protein sequence ID" value="APG28673.1"/>
    <property type="molecule type" value="Genomic_DNA"/>
</dbReference>
<evidence type="ECO:0000259" key="10">
    <source>
        <dbReference type="Pfam" id="PF16916"/>
    </source>
</evidence>
<dbReference type="Gene3D" id="1.20.1510.10">
    <property type="entry name" value="Cation efflux protein transmembrane domain"/>
    <property type="match status" value="1"/>
</dbReference>
<dbReference type="InterPro" id="IPR058533">
    <property type="entry name" value="Cation_efflux_TM"/>
</dbReference>
<evidence type="ECO:0000256" key="3">
    <source>
        <dbReference type="ARBA" id="ARBA00022448"/>
    </source>
</evidence>
<keyword evidence="3" id="KW-0813">Transport</keyword>
<dbReference type="InterPro" id="IPR003731">
    <property type="entry name" value="Di-Nase_FeMo-co_biosynth"/>
</dbReference>
<feature type="domain" description="Cation efflux protein cytoplasmic" evidence="10">
    <location>
        <begin position="221"/>
        <end position="296"/>
    </location>
</feature>
<dbReference type="SUPFAM" id="SSF160240">
    <property type="entry name" value="Cation efflux protein cytoplasmic domain-like"/>
    <property type="match status" value="1"/>
</dbReference>
<evidence type="ECO:0000256" key="1">
    <source>
        <dbReference type="ARBA" id="ARBA00004141"/>
    </source>
</evidence>
<comment type="similarity">
    <text evidence="2">Belongs to the cation diffusion facilitator (CDF) transporter (TC 2.A.4) family.</text>
</comment>
<feature type="domain" description="Cation efflux protein transmembrane" evidence="8">
    <location>
        <begin position="22"/>
        <end position="215"/>
    </location>
</feature>
<dbReference type="InterPro" id="IPR036837">
    <property type="entry name" value="Cation_efflux_CTD_sf"/>
</dbReference>
<keyword evidence="6 7" id="KW-0472">Membrane</keyword>
<dbReference type="GO" id="GO:0008324">
    <property type="term" value="F:monoatomic cation transmembrane transporter activity"/>
    <property type="evidence" value="ECO:0007669"/>
    <property type="project" value="InterPro"/>
</dbReference>
<evidence type="ECO:0000313" key="11">
    <source>
        <dbReference type="EMBL" id="APG28673.1"/>
    </source>
</evidence>
<evidence type="ECO:0000313" key="12">
    <source>
        <dbReference type="Proteomes" id="UP000182517"/>
    </source>
</evidence>
<dbReference type="RefSeq" id="WP_072284699.1">
    <property type="nucleotide sequence ID" value="NZ_CP015519.1"/>
</dbReference>
<proteinExistence type="inferred from homology"/>
<dbReference type="KEGG" id="pef:A7E78_13020"/>
<dbReference type="SUPFAM" id="SSF53146">
    <property type="entry name" value="Nitrogenase accessory factor-like"/>
    <property type="match status" value="1"/>
</dbReference>
<name>A0A1L3GRW7_9BACT</name>
<dbReference type="InterPro" id="IPR027470">
    <property type="entry name" value="Cation_efflux_CTD"/>
</dbReference>
<sequence length="434" mass="48111">MTGNFFELKNKQALQRGQRVALVATLATLLLALLKASVGWYYRAPVLVADAFHSVADLLAIFASYFGLWLAGKKKSDRFPYGLYKAETLITLMVGGLIVWAGVELLTEGLDKLQGAVDPVHFPLVPLLVSGLSVVLSLGIALKERQVGRAINSPSLLANAGESFLDVATSLVVLAGLLLRFWRLPYVEGAVILLIALLVIKLGGSSCWTAFLLLLDANLDPQLSHALEKQVNAIYGVKGQSEVRIRQAGPFHMVECVIYTRPTLSLYRAHELADKAEQAIAAHCPHIESVFVHVEPLRNELRSAIVPVSEINGMQSCVHGHFGRAPYFMLLRLNEHEAEIEDFYFNEFLGEPKFIGLKVIKAIIAYRIDLLFTSRLGEISFYMLKDNFVDIYAVDENQTVQEVVDRFRSDSLQAIMQPTHSVDHALVEQQTEPS</sequence>
<feature type="transmembrane region" description="Helical" evidence="7">
    <location>
        <begin position="189"/>
        <end position="215"/>
    </location>
</feature>
<dbReference type="PANTHER" id="PTHR43840">
    <property type="entry name" value="MITOCHONDRIAL METAL TRANSPORTER 1-RELATED"/>
    <property type="match status" value="1"/>
</dbReference>
<feature type="transmembrane region" description="Helical" evidence="7">
    <location>
        <begin position="123"/>
        <end position="142"/>
    </location>
</feature>
<protein>
    <submittedName>
        <fullName evidence="11">Cation transporter</fullName>
    </submittedName>
</protein>
<dbReference type="InterPro" id="IPR036105">
    <property type="entry name" value="DiNase_FeMo-co_biosyn_sf"/>
</dbReference>
<evidence type="ECO:0000256" key="7">
    <source>
        <dbReference type="SAM" id="Phobius"/>
    </source>
</evidence>
<accession>A0A1L3GRW7</accession>
<organism evidence="11 12">
    <name type="scientific">Syntrophotalea acetylenivorans</name>
    <dbReference type="NCBI Taxonomy" id="1842532"/>
    <lineage>
        <taxon>Bacteria</taxon>
        <taxon>Pseudomonadati</taxon>
        <taxon>Thermodesulfobacteriota</taxon>
        <taxon>Desulfuromonadia</taxon>
        <taxon>Desulfuromonadales</taxon>
        <taxon>Syntrophotaleaceae</taxon>
        <taxon>Syntrophotalea</taxon>
    </lineage>
</organism>
<evidence type="ECO:0000259" key="8">
    <source>
        <dbReference type="Pfam" id="PF01545"/>
    </source>
</evidence>
<feature type="transmembrane region" description="Helical" evidence="7">
    <location>
        <begin position="83"/>
        <end position="103"/>
    </location>
</feature>
<dbReference type="Gene3D" id="3.30.420.130">
    <property type="entry name" value="Dinitrogenase iron-molybdenum cofactor biosynthesis domain"/>
    <property type="match status" value="1"/>
</dbReference>
<dbReference type="Gene3D" id="3.30.70.1350">
    <property type="entry name" value="Cation efflux protein, cytoplasmic domain"/>
    <property type="match status" value="1"/>
</dbReference>
<feature type="transmembrane region" description="Helical" evidence="7">
    <location>
        <begin position="20"/>
        <end position="42"/>
    </location>
</feature>
<keyword evidence="12" id="KW-1185">Reference proteome</keyword>
<evidence type="ECO:0000256" key="5">
    <source>
        <dbReference type="ARBA" id="ARBA00022989"/>
    </source>
</evidence>
<evidence type="ECO:0000259" key="9">
    <source>
        <dbReference type="Pfam" id="PF02579"/>
    </source>
</evidence>
<feature type="transmembrane region" description="Helical" evidence="7">
    <location>
        <begin position="54"/>
        <end position="71"/>
    </location>
</feature>
<keyword evidence="4 7" id="KW-0812">Transmembrane</keyword>
<dbReference type="OrthoDB" id="9806522at2"/>
<feature type="domain" description="Dinitrogenase iron-molybdenum cofactor biosynthesis" evidence="9">
    <location>
        <begin position="316"/>
        <end position="408"/>
    </location>
</feature>
<dbReference type="InterPro" id="IPR050291">
    <property type="entry name" value="CDF_Transporter"/>
</dbReference>
<dbReference type="SUPFAM" id="SSF161111">
    <property type="entry name" value="Cation efflux protein transmembrane domain-like"/>
    <property type="match status" value="1"/>
</dbReference>
<evidence type="ECO:0000256" key="6">
    <source>
        <dbReference type="ARBA" id="ARBA00023136"/>
    </source>
</evidence>
<dbReference type="Pfam" id="PF02579">
    <property type="entry name" value="Nitro_FeMo-Co"/>
    <property type="match status" value="1"/>
</dbReference>
<dbReference type="Pfam" id="PF01545">
    <property type="entry name" value="Cation_efflux"/>
    <property type="match status" value="1"/>
</dbReference>
<dbReference type="AlphaFoldDB" id="A0A1L3GRW7"/>
<reference evidence="11 12" key="1">
    <citation type="journal article" date="2017" name="Genome Announc.">
        <title>Complete Genome Sequences of Two Acetylene-Fermenting Pelobacter acetylenicus Strains.</title>
        <authorList>
            <person name="Sutton J.M."/>
            <person name="Baesman S.M."/>
            <person name="Fierst J.L."/>
            <person name="Poret-Peterson A.T."/>
            <person name="Oremland R.S."/>
            <person name="Dunlap D.S."/>
            <person name="Akob D.M."/>
        </authorList>
    </citation>
    <scope>NUCLEOTIDE SEQUENCE [LARGE SCALE GENOMIC DNA]</scope>
    <source>
        <strain evidence="11 12">SFB93</strain>
    </source>
</reference>
<evidence type="ECO:0000256" key="4">
    <source>
        <dbReference type="ARBA" id="ARBA00022692"/>
    </source>
</evidence>
<dbReference type="Proteomes" id="UP000182517">
    <property type="component" value="Chromosome"/>
</dbReference>
<gene>
    <name evidence="11" type="ORF">A7E78_13020</name>
</gene>
<keyword evidence="5 7" id="KW-1133">Transmembrane helix</keyword>
<dbReference type="NCBIfam" id="TIGR01297">
    <property type="entry name" value="CDF"/>
    <property type="match status" value="1"/>
</dbReference>
<dbReference type="Pfam" id="PF16916">
    <property type="entry name" value="ZT_dimer"/>
    <property type="match status" value="1"/>
</dbReference>